<feature type="non-terminal residue" evidence="6">
    <location>
        <position position="590"/>
    </location>
</feature>
<name>A0A2S4UZG6_9BASI</name>
<dbReference type="GO" id="GO:0005634">
    <property type="term" value="C:nucleus"/>
    <property type="evidence" value="ECO:0007669"/>
    <property type="project" value="TreeGrafter"/>
</dbReference>
<dbReference type="InterPro" id="IPR029021">
    <property type="entry name" value="Prot-tyrosine_phosphatase-like"/>
</dbReference>
<feature type="domain" description="Phosphatase tensin-type" evidence="5">
    <location>
        <begin position="1"/>
        <end position="274"/>
    </location>
</feature>
<dbReference type="Proteomes" id="UP000239156">
    <property type="component" value="Unassembled WGS sequence"/>
</dbReference>
<dbReference type="VEuPathDB" id="FungiDB:PSTT_11569"/>
<dbReference type="GO" id="GO:0051896">
    <property type="term" value="P:regulation of phosphatidylinositol 3-kinase/protein kinase B signal transduction"/>
    <property type="evidence" value="ECO:0007669"/>
    <property type="project" value="TreeGrafter"/>
</dbReference>
<accession>A0A2S4UZG6</accession>
<dbReference type="GO" id="GO:0005886">
    <property type="term" value="C:plasma membrane"/>
    <property type="evidence" value="ECO:0007669"/>
    <property type="project" value="TreeGrafter"/>
</dbReference>
<feature type="domain" description="Tyrosine specific protein phosphatases" evidence="4">
    <location>
        <begin position="78"/>
        <end position="115"/>
    </location>
</feature>
<dbReference type="InterPro" id="IPR016130">
    <property type="entry name" value="Tyr_Pase_AS"/>
</dbReference>
<dbReference type="Gene3D" id="3.90.190.10">
    <property type="entry name" value="Protein tyrosine phosphatase superfamily"/>
    <property type="match status" value="1"/>
</dbReference>
<feature type="compositionally biased region" description="Basic and acidic residues" evidence="3">
    <location>
        <begin position="151"/>
        <end position="163"/>
    </location>
</feature>
<dbReference type="GO" id="GO:0016314">
    <property type="term" value="F:phosphatidylinositol-3,4,5-trisphosphate 3-phosphatase activity"/>
    <property type="evidence" value="ECO:0007669"/>
    <property type="project" value="UniProtKB-EC"/>
</dbReference>
<dbReference type="GO" id="GO:0043491">
    <property type="term" value="P:phosphatidylinositol 3-kinase/protein kinase B signal transduction"/>
    <property type="evidence" value="ECO:0007669"/>
    <property type="project" value="TreeGrafter"/>
</dbReference>
<dbReference type="InterPro" id="IPR051281">
    <property type="entry name" value="Dual-spec_lipid-protein_phosph"/>
</dbReference>
<feature type="region of interest" description="Disordered" evidence="3">
    <location>
        <begin position="397"/>
        <end position="489"/>
    </location>
</feature>
<dbReference type="GO" id="GO:0005829">
    <property type="term" value="C:cytosol"/>
    <property type="evidence" value="ECO:0007669"/>
    <property type="project" value="TreeGrafter"/>
</dbReference>
<gene>
    <name evidence="6" type="ORF">PSTT_11569</name>
</gene>
<proteinExistence type="predicted"/>
<dbReference type="VEuPathDB" id="FungiDB:PSHT_11615"/>
<dbReference type="GO" id="GO:0042995">
    <property type="term" value="C:cell projection"/>
    <property type="evidence" value="ECO:0007669"/>
    <property type="project" value="TreeGrafter"/>
</dbReference>
<protein>
    <recommendedName>
        <fullName evidence="1">phosphatidylinositol-3,4,5-trisphosphate 3-phosphatase</fullName>
        <ecNumber evidence="1">3.1.3.67</ecNumber>
    </recommendedName>
</protein>
<dbReference type="InterPro" id="IPR000387">
    <property type="entry name" value="Tyr_Pase_dom"/>
</dbReference>
<dbReference type="AlphaFoldDB" id="A0A2S4UZG6"/>
<dbReference type="EMBL" id="PKSL01000138">
    <property type="protein sequence ID" value="POW02657.1"/>
    <property type="molecule type" value="Genomic_DNA"/>
</dbReference>
<dbReference type="InterPro" id="IPR029023">
    <property type="entry name" value="Tensin_phosphatase"/>
</dbReference>
<evidence type="ECO:0000313" key="6">
    <source>
        <dbReference type="EMBL" id="POW02657.1"/>
    </source>
</evidence>
<feature type="region of interest" description="Disordered" evidence="3">
    <location>
        <begin position="142"/>
        <end position="178"/>
    </location>
</feature>
<dbReference type="EC" id="3.1.3.67" evidence="1"/>
<evidence type="ECO:0000259" key="5">
    <source>
        <dbReference type="PROSITE" id="PS51181"/>
    </source>
</evidence>
<dbReference type="GO" id="GO:0046856">
    <property type="term" value="P:phosphatidylinositol dephosphorylation"/>
    <property type="evidence" value="ECO:0007669"/>
    <property type="project" value="TreeGrafter"/>
</dbReference>
<dbReference type="PROSITE" id="PS51181">
    <property type="entry name" value="PPASE_TENSIN"/>
    <property type="match status" value="1"/>
</dbReference>
<dbReference type="PROSITE" id="PS00383">
    <property type="entry name" value="TYR_PHOSPHATASE_1"/>
    <property type="match status" value="1"/>
</dbReference>
<keyword evidence="7" id="KW-1185">Reference proteome</keyword>
<evidence type="ECO:0000256" key="2">
    <source>
        <dbReference type="ARBA" id="ARBA00022801"/>
    </source>
</evidence>
<dbReference type="SUPFAM" id="SSF52799">
    <property type="entry name" value="(Phosphotyrosine protein) phosphatases II"/>
    <property type="match status" value="1"/>
</dbReference>
<evidence type="ECO:0000259" key="4">
    <source>
        <dbReference type="PROSITE" id="PS50056"/>
    </source>
</evidence>
<dbReference type="PANTHER" id="PTHR12305:SF81">
    <property type="entry name" value="PHOSPHATIDYLINOSITOL 3,4,5-TRISPHOSPHATE 3-PHOSPHATASE AND DUAL-SPECIFICITY PROTEIN PHOSPHATASE PTEN"/>
    <property type="match status" value="1"/>
</dbReference>
<feature type="compositionally biased region" description="Basic and acidic residues" evidence="3">
    <location>
        <begin position="433"/>
        <end position="442"/>
    </location>
</feature>
<feature type="compositionally biased region" description="Low complexity" evidence="3">
    <location>
        <begin position="397"/>
        <end position="423"/>
    </location>
</feature>
<evidence type="ECO:0000313" key="7">
    <source>
        <dbReference type="Proteomes" id="UP000239156"/>
    </source>
</evidence>
<organism evidence="6 7">
    <name type="scientific">Puccinia striiformis</name>
    <dbReference type="NCBI Taxonomy" id="27350"/>
    <lineage>
        <taxon>Eukaryota</taxon>
        <taxon>Fungi</taxon>
        <taxon>Dikarya</taxon>
        <taxon>Basidiomycota</taxon>
        <taxon>Pucciniomycotina</taxon>
        <taxon>Pucciniomycetes</taxon>
        <taxon>Pucciniales</taxon>
        <taxon>Pucciniaceae</taxon>
        <taxon>Puccinia</taxon>
    </lineage>
</organism>
<dbReference type="GO" id="GO:0004725">
    <property type="term" value="F:protein tyrosine phosphatase activity"/>
    <property type="evidence" value="ECO:0007669"/>
    <property type="project" value="TreeGrafter"/>
</dbReference>
<dbReference type="PANTHER" id="PTHR12305">
    <property type="entry name" value="PHOSPHATASE WITH HOMOLOGY TO TENSIN"/>
    <property type="match status" value="1"/>
</dbReference>
<feature type="compositionally biased region" description="Basic and acidic residues" evidence="3">
    <location>
        <begin position="455"/>
        <end position="465"/>
    </location>
</feature>
<keyword evidence="2" id="KW-0378">Hydrolase</keyword>
<evidence type="ECO:0000256" key="1">
    <source>
        <dbReference type="ARBA" id="ARBA00013015"/>
    </source>
</evidence>
<comment type="caution">
    <text evidence="6">The sequence shown here is derived from an EMBL/GenBank/DDBJ whole genome shotgun (WGS) entry which is preliminary data.</text>
</comment>
<dbReference type="GO" id="GO:0048870">
    <property type="term" value="P:cell motility"/>
    <property type="evidence" value="ECO:0007669"/>
    <property type="project" value="TreeGrafter"/>
</dbReference>
<sequence>MGFPASGIETIYRNSRKQVKRWLEARHGLDYRIYNFCPLTENHSSMIKSIGSISRSPSSTTIDDPFIWWTDDSIVSGQKVSDIASFLDPSSPNMAVIHCKAGKGRSGTMSISYLMTLLTLPDDPILQSSIGKDTSTESIQASIETTPQCPPHDRKPAPKDIRNSTEASPPGLGIVGTNPTTKGALLDFHLSSNESPEVEVFTNKLYLPDRDEGGVIKASSDMSGKESKHKKTQIKRQLYHTGRRMNDPNSSRSGVSIPSQKRWIGYWGQILLGRDARLFLDSSFPQTPQFVEIKWIKIRLNHSENYFNLVSFKTKIAVQLSHYKSSYIDSINRAEQKLHKDHLFPRAEFLEPTHTNLELNPSSVKEEPPASIDIEWEDSSDLVLKFASFGENSIPLNSNSVDSSLKNSTSTSSSSSYFDGNSSIGTQSSTTSRRSEATKERNEDESEDEVNETSMRSERRRRTESEESYCSRLLTPVRISPNPESASNARDIQKKVRGNQAIQKHGGVKIDATREIQCKSVFGLLDLKHASLMSDLVSFGLLVLGFIPAFHHNSIDDSNRDSNHHFDQDQIDFCHLNLLSHVQICWQFTP</sequence>
<reference evidence="6" key="1">
    <citation type="submission" date="2017-12" db="EMBL/GenBank/DDBJ databases">
        <title>Gene loss provides genomic basis for host adaptation in cereal stripe rust fungi.</title>
        <authorList>
            <person name="Xia C."/>
        </authorList>
    </citation>
    <scope>NUCLEOTIDE SEQUENCE [LARGE SCALE GENOMIC DNA]</scope>
    <source>
        <strain evidence="6">93-210</strain>
    </source>
</reference>
<dbReference type="PROSITE" id="PS50056">
    <property type="entry name" value="TYR_PHOSPHATASE_2"/>
    <property type="match status" value="1"/>
</dbReference>
<evidence type="ECO:0000256" key="3">
    <source>
        <dbReference type="SAM" id="MobiDB-lite"/>
    </source>
</evidence>